<reference evidence="1 2" key="1">
    <citation type="submission" date="2018-08" db="EMBL/GenBank/DDBJ databases">
        <title>A genome reference for cultivated species of the human gut microbiota.</title>
        <authorList>
            <person name="Zou Y."/>
            <person name="Xue W."/>
            <person name="Luo G."/>
        </authorList>
    </citation>
    <scope>NUCLEOTIDE SEQUENCE [LARGE SCALE GENOMIC DNA]</scope>
    <source>
        <strain evidence="1 2">AF28-26</strain>
    </source>
</reference>
<accession>A0A412AWZ3</accession>
<gene>
    <name evidence="1" type="ORF">DWY99_08360</name>
</gene>
<sequence length="85" mass="10107">MTENTKAPYQISEYLEYCDYVGKQPDKSIIEFIESNSGTPRYPREKREEIESELMKTVATLTPAYFDSVIEFARFLKWRNKRNNT</sequence>
<evidence type="ECO:0000313" key="2">
    <source>
        <dbReference type="Proteomes" id="UP000284751"/>
    </source>
</evidence>
<protein>
    <submittedName>
        <fullName evidence="1">Uncharacterized protein</fullName>
    </submittedName>
</protein>
<dbReference type="AlphaFoldDB" id="A0A412AWZ3"/>
<organism evidence="1 2">
    <name type="scientific">[Clostridium] leptum</name>
    <dbReference type="NCBI Taxonomy" id="1535"/>
    <lineage>
        <taxon>Bacteria</taxon>
        <taxon>Bacillati</taxon>
        <taxon>Bacillota</taxon>
        <taxon>Clostridia</taxon>
        <taxon>Eubacteriales</taxon>
        <taxon>Oscillospiraceae</taxon>
        <taxon>Oscillospiraceae incertae sedis</taxon>
    </lineage>
</organism>
<proteinExistence type="predicted"/>
<comment type="caution">
    <text evidence="1">The sequence shown here is derived from an EMBL/GenBank/DDBJ whole genome shotgun (WGS) entry which is preliminary data.</text>
</comment>
<evidence type="ECO:0000313" key="1">
    <source>
        <dbReference type="EMBL" id="RGQ40197.1"/>
    </source>
</evidence>
<dbReference type="EMBL" id="QRTC01000030">
    <property type="protein sequence ID" value="RGQ40197.1"/>
    <property type="molecule type" value="Genomic_DNA"/>
</dbReference>
<name>A0A412AWZ3_9FIRM</name>
<dbReference type="Proteomes" id="UP000284751">
    <property type="component" value="Unassembled WGS sequence"/>
</dbReference>